<feature type="region of interest" description="Disordered" evidence="1">
    <location>
        <begin position="106"/>
        <end position="136"/>
    </location>
</feature>
<keyword evidence="3" id="KW-1185">Reference proteome</keyword>
<protein>
    <submittedName>
        <fullName evidence="2">Uncharacterized protein</fullName>
    </submittedName>
</protein>
<dbReference type="EMBL" id="VCEB01000004">
    <property type="protein sequence ID" value="KAB0378665.1"/>
    <property type="molecule type" value="Genomic_DNA"/>
</dbReference>
<gene>
    <name evidence="2" type="ORF">FD755_010243</name>
</gene>
<organism evidence="2 3">
    <name type="scientific">Muntiacus reevesi</name>
    <name type="common">Reeves' muntjac</name>
    <name type="synonym">Cervus reevesi</name>
    <dbReference type="NCBI Taxonomy" id="9886"/>
    <lineage>
        <taxon>Eukaryota</taxon>
        <taxon>Metazoa</taxon>
        <taxon>Chordata</taxon>
        <taxon>Craniata</taxon>
        <taxon>Vertebrata</taxon>
        <taxon>Euteleostomi</taxon>
        <taxon>Mammalia</taxon>
        <taxon>Eutheria</taxon>
        <taxon>Laurasiatheria</taxon>
        <taxon>Artiodactyla</taxon>
        <taxon>Ruminantia</taxon>
        <taxon>Pecora</taxon>
        <taxon>Cervidae</taxon>
        <taxon>Muntiacinae</taxon>
        <taxon>Muntiacus</taxon>
    </lineage>
</organism>
<evidence type="ECO:0000313" key="2">
    <source>
        <dbReference type="EMBL" id="KAB0378665.1"/>
    </source>
</evidence>
<dbReference type="Proteomes" id="UP000326062">
    <property type="component" value="Chromosome 4"/>
</dbReference>
<proteinExistence type="predicted"/>
<evidence type="ECO:0000256" key="1">
    <source>
        <dbReference type="SAM" id="MobiDB-lite"/>
    </source>
</evidence>
<sequence length="136" mass="15127">MGDAERCLLRQQTREVRKKPLINYCFLRAAASAELWVLAAARLAGQRRAPRTASSEAEPRREGTRSADPAGQRSRRRAVPRVSAVLRSGRWRCVLGRAILVTARALPAPGLPQDQPQRLGRQPWPPFPAWGNKSAQ</sequence>
<dbReference type="AlphaFoldDB" id="A0A5N3XZ21"/>
<feature type="region of interest" description="Disordered" evidence="1">
    <location>
        <begin position="44"/>
        <end position="80"/>
    </location>
</feature>
<accession>A0A5N3XZ21</accession>
<comment type="caution">
    <text evidence="2">The sequence shown here is derived from an EMBL/GenBank/DDBJ whole genome shotgun (WGS) entry which is preliminary data.</text>
</comment>
<evidence type="ECO:0000313" key="3">
    <source>
        <dbReference type="Proteomes" id="UP000326062"/>
    </source>
</evidence>
<name>A0A5N3XZ21_MUNRE</name>
<reference evidence="2 3" key="1">
    <citation type="submission" date="2019-06" db="EMBL/GenBank/DDBJ databases">
        <title>Discovery of a novel chromosome fission-fusion reversal in muntjac.</title>
        <authorList>
            <person name="Mudd A.B."/>
            <person name="Bredeson J.V."/>
            <person name="Baum R."/>
            <person name="Hockemeyer D."/>
            <person name="Rokhsar D.S."/>
        </authorList>
    </citation>
    <scope>NUCLEOTIDE SEQUENCE [LARGE SCALE GENOMIC DNA]</scope>
    <source>
        <strain evidence="2">UCam_UCB_Mr</strain>
        <tissue evidence="2">Fibroblast cell line</tissue>
    </source>
</reference>